<feature type="domain" description="Nitroreductase" evidence="3">
    <location>
        <begin position="18"/>
        <end position="161"/>
    </location>
</feature>
<proteinExistence type="inferred from homology"/>
<evidence type="ECO:0000259" key="3">
    <source>
        <dbReference type="Pfam" id="PF00881"/>
    </source>
</evidence>
<dbReference type="PANTHER" id="PTHR43673">
    <property type="entry name" value="NAD(P)H NITROREDUCTASE YDGI-RELATED"/>
    <property type="match status" value="1"/>
</dbReference>
<dbReference type="SUPFAM" id="SSF55469">
    <property type="entry name" value="FMN-dependent nitroreductase-like"/>
    <property type="match status" value="1"/>
</dbReference>
<accession>A0ABW7N4U5</accession>
<dbReference type="Gene3D" id="3.40.109.10">
    <property type="entry name" value="NADH Oxidase"/>
    <property type="match status" value="1"/>
</dbReference>
<evidence type="ECO:0000256" key="1">
    <source>
        <dbReference type="ARBA" id="ARBA00007118"/>
    </source>
</evidence>
<evidence type="ECO:0000256" key="2">
    <source>
        <dbReference type="ARBA" id="ARBA00023002"/>
    </source>
</evidence>
<keyword evidence="2" id="KW-0560">Oxidoreductase</keyword>
<evidence type="ECO:0000313" key="4">
    <source>
        <dbReference type="EMBL" id="MFH6982607.1"/>
    </source>
</evidence>
<reference evidence="4 5" key="1">
    <citation type="journal article" date="2013" name="Int. J. Syst. Evol. Microbiol.">
        <title>Marinoscillum luteum sp. nov., isolated from marine sediment.</title>
        <authorList>
            <person name="Cha I.T."/>
            <person name="Park S.J."/>
            <person name="Kim S.J."/>
            <person name="Kim J.G."/>
            <person name="Jung M.Y."/>
            <person name="Shin K.S."/>
            <person name="Kwon K.K."/>
            <person name="Yang S.H."/>
            <person name="Seo Y.S."/>
            <person name="Rhee S.K."/>
        </authorList>
    </citation>
    <scope>NUCLEOTIDE SEQUENCE [LARGE SCALE GENOMIC DNA]</scope>
    <source>
        <strain evidence="4 5">KCTC 23939</strain>
    </source>
</reference>
<protein>
    <submittedName>
        <fullName evidence="4">Nitroreductase family protein</fullName>
    </submittedName>
</protein>
<comment type="similarity">
    <text evidence="1">Belongs to the nitroreductase family.</text>
</comment>
<gene>
    <name evidence="4" type="ORF">ACHKAR_04110</name>
</gene>
<name>A0ABW7N4U5_9BACT</name>
<dbReference type="InterPro" id="IPR029479">
    <property type="entry name" value="Nitroreductase"/>
</dbReference>
<comment type="caution">
    <text evidence="4">The sequence shown here is derived from an EMBL/GenBank/DDBJ whole genome shotgun (WGS) entry which is preliminary data.</text>
</comment>
<keyword evidence="5" id="KW-1185">Reference proteome</keyword>
<dbReference type="InterPro" id="IPR000415">
    <property type="entry name" value="Nitroreductase-like"/>
</dbReference>
<dbReference type="Proteomes" id="UP001610063">
    <property type="component" value="Unassembled WGS sequence"/>
</dbReference>
<dbReference type="EMBL" id="JBIPKE010000012">
    <property type="protein sequence ID" value="MFH6982607.1"/>
    <property type="molecule type" value="Genomic_DNA"/>
</dbReference>
<dbReference type="RefSeq" id="WP_395416293.1">
    <property type="nucleotide sequence ID" value="NZ_JBIPKE010000012.1"/>
</dbReference>
<dbReference type="Pfam" id="PF00881">
    <property type="entry name" value="Nitroreductase"/>
    <property type="match status" value="1"/>
</dbReference>
<organism evidence="4 5">
    <name type="scientific">Marinoscillum luteum</name>
    <dbReference type="NCBI Taxonomy" id="861051"/>
    <lineage>
        <taxon>Bacteria</taxon>
        <taxon>Pseudomonadati</taxon>
        <taxon>Bacteroidota</taxon>
        <taxon>Cytophagia</taxon>
        <taxon>Cytophagales</taxon>
        <taxon>Reichenbachiellaceae</taxon>
        <taxon>Marinoscillum</taxon>
    </lineage>
</organism>
<sequence>MILEAKEAKTQYDILREIKDRWSPRAFAPEPIDTKTLNTLFEAMRWASSSMNEQPWRVIYAHKGEEAHKKIVDALMPGNQIWAEQAPVLMVNLVKKTYTRNGAPNKSAHHDLGLAIGNLALQATAEGIGLHQMGGFHKTQLEELFDLPEDYEAVTVIALGYFGDPDQLPEALRNRELEERNRMPIDEFVHHGQFSR</sequence>
<evidence type="ECO:0000313" key="5">
    <source>
        <dbReference type="Proteomes" id="UP001610063"/>
    </source>
</evidence>
<dbReference type="CDD" id="cd02138">
    <property type="entry name" value="TdsD-like"/>
    <property type="match status" value="1"/>
</dbReference>
<dbReference type="PANTHER" id="PTHR43673:SF10">
    <property type="entry name" value="NADH DEHYDROGENASE_NAD(P)H NITROREDUCTASE XCC3605-RELATED"/>
    <property type="match status" value="1"/>
</dbReference>